<dbReference type="EC" id="3.1.11.6" evidence="5"/>
<evidence type="ECO:0000256" key="5">
    <source>
        <dbReference type="HAMAP-Rule" id="MF_00378"/>
    </source>
</evidence>
<evidence type="ECO:0000256" key="2">
    <source>
        <dbReference type="ARBA" id="ARBA00022722"/>
    </source>
</evidence>
<evidence type="ECO:0000256" key="6">
    <source>
        <dbReference type="RuleBase" id="RU004355"/>
    </source>
</evidence>
<dbReference type="InterPro" id="IPR025824">
    <property type="entry name" value="OB-fold_nuc-bd_dom"/>
</dbReference>
<dbReference type="PANTHER" id="PTHR30008:SF0">
    <property type="entry name" value="EXODEOXYRIBONUCLEASE 7 LARGE SUBUNIT"/>
    <property type="match status" value="1"/>
</dbReference>
<dbReference type="OrthoDB" id="9802795at2"/>
<keyword evidence="1 5" id="KW-0963">Cytoplasm</keyword>
<protein>
    <recommendedName>
        <fullName evidence="5">Exodeoxyribonuclease 7 large subunit</fullName>
        <ecNumber evidence="5">3.1.11.6</ecNumber>
    </recommendedName>
    <alternativeName>
        <fullName evidence="5">Exodeoxyribonuclease VII large subunit</fullName>
        <shortName evidence="5">Exonuclease VII large subunit</shortName>
    </alternativeName>
</protein>
<accession>A0A561SNM9</accession>
<feature type="domain" description="Exonuclease VII large subunit C-terminal" evidence="7">
    <location>
        <begin position="129"/>
        <end position="328"/>
    </location>
</feature>
<reference evidence="9 10" key="1">
    <citation type="submission" date="2019-06" db="EMBL/GenBank/DDBJ databases">
        <title>Sequencing the genomes of 1000 actinobacteria strains.</title>
        <authorList>
            <person name="Klenk H.-P."/>
        </authorList>
    </citation>
    <scope>NUCLEOTIDE SEQUENCE [LARGE SCALE GENOMIC DNA]</scope>
    <source>
        <strain evidence="9 10">DSM 45671</strain>
    </source>
</reference>
<evidence type="ECO:0000259" key="8">
    <source>
        <dbReference type="Pfam" id="PF13742"/>
    </source>
</evidence>
<comment type="similarity">
    <text evidence="5 6">Belongs to the XseA family.</text>
</comment>
<evidence type="ECO:0000256" key="1">
    <source>
        <dbReference type="ARBA" id="ARBA00022490"/>
    </source>
</evidence>
<dbReference type="PANTHER" id="PTHR30008">
    <property type="entry name" value="EXODEOXYRIBONUCLEASE 7 LARGE SUBUNIT"/>
    <property type="match status" value="1"/>
</dbReference>
<gene>
    <name evidence="5" type="primary">xseA</name>
    <name evidence="9" type="ORF">FHX44_112344</name>
</gene>
<keyword evidence="3 5" id="KW-0378">Hydrolase</keyword>
<evidence type="ECO:0000313" key="10">
    <source>
        <dbReference type="Proteomes" id="UP000321261"/>
    </source>
</evidence>
<dbReference type="GO" id="GO:0009318">
    <property type="term" value="C:exodeoxyribonuclease VII complex"/>
    <property type="evidence" value="ECO:0007669"/>
    <property type="project" value="UniProtKB-UniRule"/>
</dbReference>
<dbReference type="Proteomes" id="UP000321261">
    <property type="component" value="Unassembled WGS sequence"/>
</dbReference>
<keyword evidence="2 5" id="KW-0540">Nuclease</keyword>
<dbReference type="CDD" id="cd04489">
    <property type="entry name" value="ExoVII_LU_OBF"/>
    <property type="match status" value="1"/>
</dbReference>
<dbReference type="GO" id="GO:0008855">
    <property type="term" value="F:exodeoxyribonuclease VII activity"/>
    <property type="evidence" value="ECO:0007669"/>
    <property type="project" value="UniProtKB-UniRule"/>
</dbReference>
<feature type="domain" description="OB-fold nucleic acid binding" evidence="8">
    <location>
        <begin position="12"/>
        <end position="106"/>
    </location>
</feature>
<name>A0A561SNM9_9PSEU</name>
<keyword evidence="4 5" id="KW-0269">Exonuclease</keyword>
<comment type="caution">
    <text evidence="9">The sequence shown here is derived from an EMBL/GenBank/DDBJ whole genome shotgun (WGS) entry which is preliminary data.</text>
</comment>
<dbReference type="GO" id="GO:0005737">
    <property type="term" value="C:cytoplasm"/>
    <property type="evidence" value="ECO:0007669"/>
    <property type="project" value="UniProtKB-SubCell"/>
</dbReference>
<dbReference type="Pfam" id="PF02601">
    <property type="entry name" value="Exonuc_VII_L"/>
    <property type="match status" value="1"/>
</dbReference>
<evidence type="ECO:0000259" key="7">
    <source>
        <dbReference type="Pfam" id="PF02601"/>
    </source>
</evidence>
<proteinExistence type="inferred from homology"/>
<dbReference type="GO" id="GO:0006308">
    <property type="term" value="P:DNA catabolic process"/>
    <property type="evidence" value="ECO:0007669"/>
    <property type="project" value="UniProtKB-UniRule"/>
</dbReference>
<dbReference type="Pfam" id="PF13742">
    <property type="entry name" value="tRNA_anti_2"/>
    <property type="match status" value="1"/>
</dbReference>
<dbReference type="GO" id="GO:0003676">
    <property type="term" value="F:nucleic acid binding"/>
    <property type="evidence" value="ECO:0007669"/>
    <property type="project" value="InterPro"/>
</dbReference>
<dbReference type="InterPro" id="IPR020579">
    <property type="entry name" value="Exonuc_VII_lsu_C"/>
</dbReference>
<dbReference type="HAMAP" id="MF_00378">
    <property type="entry name" value="Exonuc_7_L"/>
    <property type="match status" value="1"/>
</dbReference>
<comment type="subunit">
    <text evidence="5">Heterooligomer composed of large and small subunits.</text>
</comment>
<dbReference type="NCBIfam" id="TIGR00237">
    <property type="entry name" value="xseA"/>
    <property type="match status" value="1"/>
</dbReference>
<evidence type="ECO:0000313" key="9">
    <source>
        <dbReference type="EMBL" id="TWF76454.1"/>
    </source>
</evidence>
<evidence type="ECO:0000256" key="4">
    <source>
        <dbReference type="ARBA" id="ARBA00022839"/>
    </source>
</evidence>
<keyword evidence="10" id="KW-1185">Reference proteome</keyword>
<organism evidence="9 10">
    <name type="scientific">Pseudonocardia hierapolitana</name>
    <dbReference type="NCBI Taxonomy" id="1128676"/>
    <lineage>
        <taxon>Bacteria</taxon>
        <taxon>Bacillati</taxon>
        <taxon>Actinomycetota</taxon>
        <taxon>Actinomycetes</taxon>
        <taxon>Pseudonocardiales</taxon>
        <taxon>Pseudonocardiaceae</taxon>
        <taxon>Pseudonocardia</taxon>
    </lineage>
</organism>
<comment type="catalytic activity">
    <reaction evidence="5 6">
        <text>Exonucleolytic cleavage in either 5'- to 3'- or 3'- to 5'-direction to yield nucleoside 5'-phosphates.</text>
        <dbReference type="EC" id="3.1.11.6"/>
    </reaction>
</comment>
<dbReference type="EMBL" id="VIWU01000001">
    <property type="protein sequence ID" value="TWF76454.1"/>
    <property type="molecule type" value="Genomic_DNA"/>
</dbReference>
<comment type="subcellular location">
    <subcellularLocation>
        <location evidence="5 6">Cytoplasm</location>
    </subcellularLocation>
</comment>
<dbReference type="AlphaFoldDB" id="A0A561SNM9"/>
<comment type="function">
    <text evidence="5">Bidirectionally degrades single-stranded DNA into large acid-insoluble oligonucleotides, which are then degraded further into small acid-soluble oligonucleotides.</text>
</comment>
<dbReference type="RefSeq" id="WP_147255673.1">
    <property type="nucleotide sequence ID" value="NZ_VIWU01000001.1"/>
</dbReference>
<sequence length="426" mass="45533">MTGPTSPEQPWPVRTVARKIAEWVDRLGAVWVEGQLAQVTARAGTGTAFLVLRDPAADVSLQLTAPIGLVRDGGPAVAEGNRVVVHGKPSFFLGRGTLSLRVDDIRAVGIGELLARIERLRRLLAAEGLFDPARKRRPPFLPRCIGLITGRASAAEHDVVTNAQARWPAVRFRIESVAVQGALAVPQIVDALGVLDRDPDVDVIVMARGGGSVEDLLPFSDETLCRAVAGCRTPVVSAIGHEPDTPLVDHVADVRCSTPTEAGRRLVPDIGEETARIAGLRDRARRALAGWVDREERLLSALRGRPVLAEPLRAVDARAVEVERLREAARTCVERGLERRADDLEHVRARLATLGPAATLARGYAVVQRVTEDGAGPPPVLRSVDEVGPGDRLRIRVADGAVAATVGDTAAKRNGTRAKKTKASTT</sequence>
<evidence type="ECO:0000256" key="3">
    <source>
        <dbReference type="ARBA" id="ARBA00022801"/>
    </source>
</evidence>
<dbReference type="InterPro" id="IPR003753">
    <property type="entry name" value="Exonuc_VII_L"/>
</dbReference>